<gene>
    <name evidence="1" type="ORF">LTR16_001135</name>
</gene>
<organism evidence="1 2">
    <name type="scientific">Cryomyces antarcticus</name>
    <dbReference type="NCBI Taxonomy" id="329879"/>
    <lineage>
        <taxon>Eukaryota</taxon>
        <taxon>Fungi</taxon>
        <taxon>Dikarya</taxon>
        <taxon>Ascomycota</taxon>
        <taxon>Pezizomycotina</taxon>
        <taxon>Dothideomycetes</taxon>
        <taxon>Dothideomycetes incertae sedis</taxon>
        <taxon>Cryomyces</taxon>
    </lineage>
</organism>
<evidence type="ECO:0000313" key="1">
    <source>
        <dbReference type="EMBL" id="KAK5295318.1"/>
    </source>
</evidence>
<sequence length="182" mass="20525">MTQPAPDTFLSTDHDTASPQLWGRMEGRYRMIRRDYNLPYDRMVCIGYSDIVSGVPRDPQYSAELFQKSAYLLEHDDGDFGIEQENRIFRLKDGKIWSIWSVGVGDGDLIRTKVADLDFGSPIEVPSGGEQQTSLRMVDQGRMEADGSHCLTIDFFMGIRPHWQLIGKLNDGTGSVPSQCCQ</sequence>
<dbReference type="Proteomes" id="UP001357485">
    <property type="component" value="Unassembled WGS sequence"/>
</dbReference>
<protein>
    <submittedName>
        <fullName evidence="1">Uncharacterized protein</fullName>
    </submittedName>
</protein>
<reference evidence="1 2" key="1">
    <citation type="submission" date="2023-08" db="EMBL/GenBank/DDBJ databases">
        <title>Black Yeasts Isolated from many extreme environments.</title>
        <authorList>
            <person name="Coleine C."/>
            <person name="Stajich J.E."/>
            <person name="Selbmann L."/>
        </authorList>
    </citation>
    <scope>NUCLEOTIDE SEQUENCE [LARGE SCALE GENOMIC DNA]</scope>
    <source>
        <strain evidence="1 2">CCFEE 536</strain>
    </source>
</reference>
<accession>A0ABR0M8F3</accession>
<name>A0ABR0M8F3_9PEZI</name>
<dbReference type="EMBL" id="JAVRRA010000051">
    <property type="protein sequence ID" value="KAK5295318.1"/>
    <property type="molecule type" value="Genomic_DNA"/>
</dbReference>
<keyword evidence="2" id="KW-1185">Reference proteome</keyword>
<comment type="caution">
    <text evidence="1">The sequence shown here is derived from an EMBL/GenBank/DDBJ whole genome shotgun (WGS) entry which is preliminary data.</text>
</comment>
<proteinExistence type="predicted"/>
<evidence type="ECO:0000313" key="2">
    <source>
        <dbReference type="Proteomes" id="UP001357485"/>
    </source>
</evidence>